<name>A0ABZ1JID4_9ACTN</name>
<feature type="domain" description="DUF397" evidence="1">
    <location>
        <begin position="5"/>
        <end position="59"/>
    </location>
</feature>
<dbReference type="Pfam" id="PF04149">
    <property type="entry name" value="DUF397"/>
    <property type="match status" value="1"/>
</dbReference>
<sequence>MIAPLNWRKSSYSDGDDGNDCVEIASSPSRVAVRDSKAPSDRTLDFPADAFAAFVNALKAT</sequence>
<dbReference type="Proteomes" id="UP001432166">
    <property type="component" value="Chromosome"/>
</dbReference>
<reference evidence="2" key="1">
    <citation type="submission" date="2022-10" db="EMBL/GenBank/DDBJ databases">
        <title>The complete genomes of actinobacterial strains from the NBC collection.</title>
        <authorList>
            <person name="Joergensen T.S."/>
            <person name="Alvarez Arevalo M."/>
            <person name="Sterndorff E.B."/>
            <person name="Faurdal D."/>
            <person name="Vuksanovic O."/>
            <person name="Mourched A.-S."/>
            <person name="Charusanti P."/>
            <person name="Shaw S."/>
            <person name="Blin K."/>
            <person name="Weber T."/>
        </authorList>
    </citation>
    <scope>NUCLEOTIDE SEQUENCE</scope>
    <source>
        <strain evidence="2">NBC_00189</strain>
    </source>
</reference>
<keyword evidence="3" id="KW-1185">Reference proteome</keyword>
<dbReference type="InterPro" id="IPR007278">
    <property type="entry name" value="DUF397"/>
</dbReference>
<protein>
    <submittedName>
        <fullName evidence="2">DUF397 domain-containing protein</fullName>
    </submittedName>
</protein>
<gene>
    <name evidence="2" type="ORF">OG288_25460</name>
</gene>
<evidence type="ECO:0000313" key="3">
    <source>
        <dbReference type="Proteomes" id="UP001432166"/>
    </source>
</evidence>
<proteinExistence type="predicted"/>
<evidence type="ECO:0000313" key="2">
    <source>
        <dbReference type="EMBL" id="WTP51366.1"/>
    </source>
</evidence>
<dbReference type="EMBL" id="CP108133">
    <property type="protein sequence ID" value="WTP51366.1"/>
    <property type="molecule type" value="Genomic_DNA"/>
</dbReference>
<evidence type="ECO:0000259" key="1">
    <source>
        <dbReference type="Pfam" id="PF04149"/>
    </source>
</evidence>
<accession>A0ABZ1JID4</accession>
<dbReference type="RefSeq" id="WP_189776142.1">
    <property type="nucleotide sequence ID" value="NZ_BMVY01000023.1"/>
</dbReference>
<organism evidence="2 3">
    <name type="scientific">Streptomyces tauricus</name>
    <dbReference type="NCBI Taxonomy" id="68274"/>
    <lineage>
        <taxon>Bacteria</taxon>
        <taxon>Bacillati</taxon>
        <taxon>Actinomycetota</taxon>
        <taxon>Actinomycetes</taxon>
        <taxon>Kitasatosporales</taxon>
        <taxon>Streptomycetaceae</taxon>
        <taxon>Streptomyces</taxon>
        <taxon>Streptomyces aurantiacus group</taxon>
    </lineage>
</organism>